<accession>B8IQM2</accession>
<dbReference type="eggNOG" id="COG3096">
    <property type="taxonomic scope" value="Bacteria"/>
</dbReference>
<sequence length="457" mass="47824">MDQCGYNNAVLNLRLDPDIQERVVRAFTQEQAQQLIDRGFAATGRNLYLAHNIGVGGASALLRAEHEGRTGEDAAAILNRVNPTLVPNNAAYNGDGKTVAQALAAVNAAYLRRGPTAQQATEARIRQQDAETRSLAASTAERKKAVAAEDLYNEAKQKGTELSRVYSSGEQVLSADASKLTGEVKAQVEEFQRLAAARARAAAAQRGASAGLRLDLTEGYGALGRTPGEQADYQMAKRVGAPGSQEFQQAYDSLTQLRSVAEAKLTGSSFVEDLVSDLRNGKSFGDALTGSLSNLLSKLGDKAIDKLFNSLFSMADPKGGDIFSGIGKLFGFASGGYTGNGGTGAVAGVVHGREYVFDAASTARIGVGTLEAIRRGVRGYQGGGYVAPAMPAIAMARPAGIGGGAGPINIGGDTINLTGAPGYTPEQFAALLNQRDARLARNINSIVATGRLRFRQP</sequence>
<dbReference type="EMBL" id="CP001349">
    <property type="protein sequence ID" value="ACL60534.1"/>
    <property type="molecule type" value="Genomic_DNA"/>
</dbReference>
<protein>
    <submittedName>
        <fullName evidence="1">Uncharacterized protein</fullName>
    </submittedName>
</protein>
<evidence type="ECO:0000313" key="1">
    <source>
        <dbReference type="EMBL" id="ACL60534.1"/>
    </source>
</evidence>
<proteinExistence type="predicted"/>
<name>B8IQM2_METNO</name>
<keyword evidence="2" id="KW-1185">Reference proteome</keyword>
<evidence type="ECO:0000313" key="2">
    <source>
        <dbReference type="Proteomes" id="UP000008207"/>
    </source>
</evidence>
<dbReference type="Proteomes" id="UP000008207">
    <property type="component" value="Chromosome"/>
</dbReference>
<organism evidence="1 2">
    <name type="scientific">Methylobacterium nodulans (strain LMG 21967 / CNCM I-2342 / ORS 2060)</name>
    <dbReference type="NCBI Taxonomy" id="460265"/>
    <lineage>
        <taxon>Bacteria</taxon>
        <taxon>Pseudomonadati</taxon>
        <taxon>Pseudomonadota</taxon>
        <taxon>Alphaproteobacteria</taxon>
        <taxon>Hyphomicrobiales</taxon>
        <taxon>Methylobacteriaceae</taxon>
        <taxon>Methylobacterium</taxon>
    </lineage>
</organism>
<dbReference type="HOGENOM" id="CLU_598269_0_0_5"/>
<gene>
    <name evidence="1" type="ordered locus">Mnod_5700</name>
</gene>
<dbReference type="STRING" id="460265.Mnod_5700"/>
<dbReference type="AlphaFoldDB" id="B8IQM2"/>
<dbReference type="Gene3D" id="1.10.530.10">
    <property type="match status" value="1"/>
</dbReference>
<reference evidence="1 2" key="1">
    <citation type="submission" date="2009-01" db="EMBL/GenBank/DDBJ databases">
        <title>Complete sequence of chromosome of Methylobacterium nodulans ORS 2060.</title>
        <authorList>
            <consortium name="US DOE Joint Genome Institute"/>
            <person name="Lucas S."/>
            <person name="Copeland A."/>
            <person name="Lapidus A."/>
            <person name="Glavina del Rio T."/>
            <person name="Dalin E."/>
            <person name="Tice H."/>
            <person name="Bruce D."/>
            <person name="Goodwin L."/>
            <person name="Pitluck S."/>
            <person name="Sims D."/>
            <person name="Brettin T."/>
            <person name="Detter J.C."/>
            <person name="Han C."/>
            <person name="Larimer F."/>
            <person name="Land M."/>
            <person name="Hauser L."/>
            <person name="Kyrpides N."/>
            <person name="Ivanova N."/>
            <person name="Marx C.J."/>
            <person name="Richardson P."/>
        </authorList>
    </citation>
    <scope>NUCLEOTIDE SEQUENCE [LARGE SCALE GENOMIC DNA]</scope>
    <source>
        <strain evidence="2">LMG 21967 / CNCM I-2342 / ORS 2060</strain>
    </source>
</reference>
<dbReference type="KEGG" id="mno:Mnod_5700"/>